<dbReference type="InterPro" id="IPR056744">
    <property type="entry name" value="TRM5/TYW2-like_N"/>
</dbReference>
<evidence type="ECO:0000259" key="8">
    <source>
        <dbReference type="PROSITE" id="PS51684"/>
    </source>
</evidence>
<proteinExistence type="predicted"/>
<dbReference type="Pfam" id="PF25133">
    <property type="entry name" value="TYW2_N_2"/>
    <property type="match status" value="1"/>
</dbReference>
<evidence type="ECO:0000256" key="7">
    <source>
        <dbReference type="ARBA" id="ARBA00049400"/>
    </source>
</evidence>
<dbReference type="InterPro" id="IPR036602">
    <property type="entry name" value="tRNA_yW-synthesising-like_sf"/>
</dbReference>
<evidence type="ECO:0000256" key="3">
    <source>
        <dbReference type="ARBA" id="ARBA00022679"/>
    </source>
</evidence>
<evidence type="ECO:0000256" key="6">
    <source>
        <dbReference type="ARBA" id="ARBA00049202"/>
    </source>
</evidence>
<dbReference type="Proteomes" id="UP001295423">
    <property type="component" value="Unassembled WGS sequence"/>
</dbReference>
<comment type="catalytic activity">
    <reaction evidence="6">
        <text>4-demethyl-7-[(3S)-3-amino-3-carboxypropyl]wyosine(37) in tRNA(Phe) + S-adenosyl-L-methionine = 7-[(3S)-3-amino-3-carboxypropyl]wyosine(37) in tRNA(Phe) + S-adenosyl-L-homocysteine + H(+)</text>
        <dbReference type="Rhea" id="RHEA:36635"/>
        <dbReference type="Rhea" id="RHEA-COMP:10378"/>
        <dbReference type="Rhea" id="RHEA-COMP:10379"/>
        <dbReference type="ChEBI" id="CHEBI:15378"/>
        <dbReference type="ChEBI" id="CHEBI:57856"/>
        <dbReference type="ChEBI" id="CHEBI:59789"/>
        <dbReference type="ChEBI" id="CHEBI:73543"/>
        <dbReference type="ChEBI" id="CHEBI:73550"/>
        <dbReference type="EC" id="2.1.1.282"/>
    </reaction>
</comment>
<dbReference type="InterPro" id="IPR056743">
    <property type="entry name" value="TRM5-TYW2-like_MTfase"/>
</dbReference>
<dbReference type="InterPro" id="IPR030382">
    <property type="entry name" value="MeTrfase_TRM5/TYW2"/>
</dbReference>
<sequence>MADPVWRQRRRKDFENAKAQCLGKRDKSFAGRIDPHAVDICGLINERDEYYTTSSCAGRCFMYCGEGVKATNDFVRFRISHEQVKEPDRYFNLQTIDADPTGGGDPIRTIGQYENSLGDKQGTIIDNEEKKTKLSDLIWFRFEPFILHVACQSLSAANALMNAARPSFKNVGLTTWKDSRYLVAIWGDEGLEMPLTTPTGRPLHDDPVWLSELVNGQHERNWGKIDRFCQTMREMPALTEKDIADEDALEELMTENVPKSFDVIGDIAYLHSMPEGDANAVGKAIMKKNKHIKVVVARQNNLEGTERAPGTDGLKTIAGAERDPIITTHVEYGIKCVVDLNHTFFSPRMGQERLRICQQVARGEDVLVLFSGVGMDALQLAGRTEASSVIAVELNEIGVQCLKRAHRMLERNKTVKCAGASDRLQILHGDVMEILPRDLPKDHFDRILAPRPKEGAMDGDLGSGDGGAAFLDVILPHLKDGGECHWYDFVADHEFPDCQRTRTLLEKMGDKHKLEIKILHVANAGSVAKRQLRVCVDFKVFKR</sequence>
<evidence type="ECO:0000256" key="2">
    <source>
        <dbReference type="ARBA" id="ARBA00022603"/>
    </source>
</evidence>
<accession>A0AAD2CJZ7</accession>
<dbReference type="Pfam" id="PF02475">
    <property type="entry name" value="TRM5-TYW2_MTfase"/>
    <property type="match status" value="1"/>
</dbReference>
<dbReference type="PANTHER" id="PTHR23245">
    <property type="entry name" value="TRNA METHYLTRANSFERASE"/>
    <property type="match status" value="1"/>
</dbReference>
<dbReference type="Gene3D" id="3.30.300.110">
    <property type="entry name" value="Met-10+ protein-like domains"/>
    <property type="match status" value="1"/>
</dbReference>
<dbReference type="PANTHER" id="PTHR23245:SF25">
    <property type="entry name" value="TRNA WYBUTOSINE-SYNTHESIZING PROTEIN 2 HOMOLOG"/>
    <property type="match status" value="1"/>
</dbReference>
<dbReference type="Gene3D" id="3.40.50.150">
    <property type="entry name" value="Vaccinia Virus protein VP39"/>
    <property type="match status" value="1"/>
</dbReference>
<name>A0AAD2CJZ7_9STRA</name>
<dbReference type="Gene3D" id="3.30.1960.10">
    <property type="entry name" value="tRNA wybutosine-synthesizing-like"/>
    <property type="match status" value="1"/>
</dbReference>
<dbReference type="InterPro" id="IPR029063">
    <property type="entry name" value="SAM-dependent_MTases_sf"/>
</dbReference>
<keyword evidence="4" id="KW-0949">S-adenosyl-L-methionine</keyword>
<dbReference type="PROSITE" id="PS51684">
    <property type="entry name" value="SAM_MT_TRM5_TYW2"/>
    <property type="match status" value="1"/>
</dbReference>
<keyword evidence="3" id="KW-0808">Transferase</keyword>
<comment type="caution">
    <text evidence="9">The sequence shown here is derived from an EMBL/GenBank/DDBJ whole genome shotgun (WGS) entry which is preliminary data.</text>
</comment>
<evidence type="ECO:0000313" key="9">
    <source>
        <dbReference type="EMBL" id="CAJ1936493.1"/>
    </source>
</evidence>
<dbReference type="AlphaFoldDB" id="A0AAD2CJZ7"/>
<dbReference type="EMBL" id="CAKOGP040000557">
    <property type="protein sequence ID" value="CAJ1936493.1"/>
    <property type="molecule type" value="Genomic_DNA"/>
</dbReference>
<dbReference type="GO" id="GO:0030488">
    <property type="term" value="P:tRNA methylation"/>
    <property type="evidence" value="ECO:0007669"/>
    <property type="project" value="TreeGrafter"/>
</dbReference>
<protein>
    <recommendedName>
        <fullName evidence="8">SAM-dependent methyltransferase TRM5/TYW2-type domain-containing protein</fullName>
    </recommendedName>
</protein>
<evidence type="ECO:0000256" key="1">
    <source>
        <dbReference type="ARBA" id="ARBA00004797"/>
    </source>
</evidence>
<evidence type="ECO:0000256" key="4">
    <source>
        <dbReference type="ARBA" id="ARBA00022691"/>
    </source>
</evidence>
<feature type="domain" description="SAM-dependent methyltransferase TRM5/TYW2-type" evidence="8">
    <location>
        <begin position="261"/>
        <end position="542"/>
    </location>
</feature>
<dbReference type="CDD" id="cd02440">
    <property type="entry name" value="AdoMet_MTases"/>
    <property type="match status" value="1"/>
</dbReference>
<dbReference type="Pfam" id="PF02676">
    <property type="entry name" value="TYW3"/>
    <property type="match status" value="1"/>
</dbReference>
<keyword evidence="2" id="KW-0489">Methyltransferase</keyword>
<keyword evidence="10" id="KW-1185">Reference proteome</keyword>
<comment type="pathway">
    <text evidence="1">tRNA modification; wybutosine-tRNA(Phe) biosynthesis.</text>
</comment>
<evidence type="ECO:0000313" key="10">
    <source>
        <dbReference type="Proteomes" id="UP001295423"/>
    </source>
</evidence>
<reference evidence="9" key="1">
    <citation type="submission" date="2023-08" db="EMBL/GenBank/DDBJ databases">
        <authorList>
            <person name="Audoor S."/>
            <person name="Bilcke G."/>
        </authorList>
    </citation>
    <scope>NUCLEOTIDE SEQUENCE</scope>
</reference>
<organism evidence="9 10">
    <name type="scientific">Cylindrotheca closterium</name>
    <dbReference type="NCBI Taxonomy" id="2856"/>
    <lineage>
        <taxon>Eukaryota</taxon>
        <taxon>Sar</taxon>
        <taxon>Stramenopiles</taxon>
        <taxon>Ochrophyta</taxon>
        <taxon>Bacillariophyta</taxon>
        <taxon>Bacillariophyceae</taxon>
        <taxon>Bacillariophycidae</taxon>
        <taxon>Bacillariales</taxon>
        <taxon>Bacillariaceae</taxon>
        <taxon>Cylindrotheca</taxon>
    </lineage>
</organism>
<dbReference type="SUPFAM" id="SSF53335">
    <property type="entry name" value="S-adenosyl-L-methionine-dependent methyltransferases"/>
    <property type="match status" value="1"/>
</dbReference>
<dbReference type="GO" id="GO:0005737">
    <property type="term" value="C:cytoplasm"/>
    <property type="evidence" value="ECO:0007669"/>
    <property type="project" value="TreeGrafter"/>
</dbReference>
<dbReference type="SUPFAM" id="SSF111278">
    <property type="entry name" value="SSo0622-like"/>
    <property type="match status" value="1"/>
</dbReference>
<gene>
    <name evidence="9" type="ORF">CYCCA115_LOCUS5219</name>
</gene>
<dbReference type="GO" id="GO:0102522">
    <property type="term" value="F:tRNA 4-demethylwyosine alpha-amino-alpha-carboxypropyltransferase activity"/>
    <property type="evidence" value="ECO:0007669"/>
    <property type="project" value="UniProtKB-EC"/>
</dbReference>
<dbReference type="GO" id="GO:0031591">
    <property type="term" value="P:wybutosine biosynthetic process"/>
    <property type="evidence" value="ECO:0007669"/>
    <property type="project" value="TreeGrafter"/>
</dbReference>
<dbReference type="InterPro" id="IPR003827">
    <property type="entry name" value="tRNA_yW-synthesising"/>
</dbReference>
<dbReference type="GO" id="GO:0008175">
    <property type="term" value="F:tRNA methyltransferase activity"/>
    <property type="evidence" value="ECO:0007669"/>
    <property type="project" value="TreeGrafter"/>
</dbReference>
<comment type="catalytic activity">
    <reaction evidence="7">
        <text>4-demethylwyosine(37) in tRNA(Phe) + S-adenosyl-L-methionine = 4-demethyl-7-[(3S)-3-amino-3-carboxypropyl]wyosine(37) in tRNA(Phe) + S-methyl-5'-thioadenosine + H(+)</text>
        <dbReference type="Rhea" id="RHEA:36355"/>
        <dbReference type="Rhea" id="RHEA-COMP:10164"/>
        <dbReference type="Rhea" id="RHEA-COMP:10378"/>
        <dbReference type="ChEBI" id="CHEBI:15378"/>
        <dbReference type="ChEBI" id="CHEBI:17509"/>
        <dbReference type="ChEBI" id="CHEBI:59789"/>
        <dbReference type="ChEBI" id="CHEBI:64315"/>
        <dbReference type="ChEBI" id="CHEBI:73550"/>
        <dbReference type="EC" id="2.5.1.114"/>
    </reaction>
</comment>
<evidence type="ECO:0000256" key="5">
    <source>
        <dbReference type="ARBA" id="ARBA00022694"/>
    </source>
</evidence>
<keyword evidence="5" id="KW-0819">tRNA processing</keyword>